<dbReference type="Gene3D" id="3.40.50.2300">
    <property type="match status" value="1"/>
</dbReference>
<dbReference type="RefSeq" id="WP_245772945.1">
    <property type="nucleotide sequence ID" value="NZ_FOMT01000002.1"/>
</dbReference>
<keyword evidence="2" id="KW-0963">Cytoplasm</keyword>
<dbReference type="InterPro" id="IPR018060">
    <property type="entry name" value="HTH_AraC"/>
</dbReference>
<feature type="domain" description="Response regulatory" evidence="10">
    <location>
        <begin position="4"/>
        <end position="121"/>
    </location>
</feature>
<dbReference type="InterPro" id="IPR051552">
    <property type="entry name" value="HptR"/>
</dbReference>
<keyword evidence="7" id="KW-0804">Transcription</keyword>
<keyword evidence="4" id="KW-0902">Two-component regulatory system</keyword>
<feature type="domain" description="HTH araC/xylS-type" evidence="9">
    <location>
        <begin position="435"/>
        <end position="533"/>
    </location>
</feature>
<dbReference type="STRING" id="1045775.SAMN05216378_1766"/>
<gene>
    <name evidence="11" type="ORF">SAMN05216378_1766</name>
</gene>
<dbReference type="InterPro" id="IPR009057">
    <property type="entry name" value="Homeodomain-like_sf"/>
</dbReference>
<sequence>MMYRVLLVDDEPLVRNDLRSLLDFRKNGFEICGEAQSAETALAMIGEQRPDVAILDVNMPGMNGVDLNRMIKQRYPTVQTIMLSSYDDYDYVRDCLKNGAVDYLLKHRLDKETLLAMLEKAVQAGKSSEAAGNADESSLFRSELVRSQIADLARGKAEAARELEGSIRRYGMYLQADLYAAAVLQIVPFLLLTESNTDVQTNRLVQQVVELMQQSLGDARERTAAYVEDGRIVVVFAIRERSEHAAATEAARSMSKLGHALEMYLNIKSIYAVGHVCNSLSQLGASYASAERALDPNSQAAHPNPERGKGMRESRVALTIEEQKQLLLAIERLDGQGAQHLITSVFEPLRGLPLHSHAVQMTVSELLHIADKALKKGNRSPLGTTKDADRLPSRGELNRLGSVGELEKWLQSFYVVLLVLLKEHHATGSYSRHVSQAIGFILERYSGIVTLELAAGFIGLNASYLSRIFKEETQSTFSEYVNRVRVDAARRLLESGQYTIKQVSDQVGFSTHNYFFKVFKEVTGMTPQAYWNSLGDGKAAAKDSVKYVE</sequence>
<evidence type="ECO:0000313" key="12">
    <source>
        <dbReference type="Proteomes" id="UP000198855"/>
    </source>
</evidence>
<name>A0A1I1WTL7_9BACL</name>
<dbReference type="EMBL" id="FOMT01000002">
    <property type="protein sequence ID" value="SFD96430.1"/>
    <property type="molecule type" value="Genomic_DNA"/>
</dbReference>
<accession>A0A1I1WTL7</accession>
<dbReference type="Pfam" id="PF17853">
    <property type="entry name" value="GGDEF_2"/>
    <property type="match status" value="1"/>
</dbReference>
<organism evidence="11 12">
    <name type="scientific">Paenibacillus catalpae</name>
    <dbReference type="NCBI Taxonomy" id="1045775"/>
    <lineage>
        <taxon>Bacteria</taxon>
        <taxon>Bacillati</taxon>
        <taxon>Bacillota</taxon>
        <taxon>Bacilli</taxon>
        <taxon>Bacillales</taxon>
        <taxon>Paenibacillaceae</taxon>
        <taxon>Paenibacillus</taxon>
    </lineage>
</organism>
<evidence type="ECO:0000256" key="4">
    <source>
        <dbReference type="ARBA" id="ARBA00023012"/>
    </source>
</evidence>
<dbReference type="GO" id="GO:0043565">
    <property type="term" value="F:sequence-specific DNA binding"/>
    <property type="evidence" value="ECO:0007669"/>
    <property type="project" value="InterPro"/>
</dbReference>
<evidence type="ECO:0000313" key="11">
    <source>
        <dbReference type="EMBL" id="SFD96430.1"/>
    </source>
</evidence>
<evidence type="ECO:0000259" key="10">
    <source>
        <dbReference type="PROSITE" id="PS50110"/>
    </source>
</evidence>
<evidence type="ECO:0000256" key="7">
    <source>
        <dbReference type="ARBA" id="ARBA00023163"/>
    </source>
</evidence>
<dbReference type="AlphaFoldDB" id="A0A1I1WTL7"/>
<dbReference type="InterPro" id="IPR011006">
    <property type="entry name" value="CheY-like_superfamily"/>
</dbReference>
<keyword evidence="3 8" id="KW-0597">Phosphoprotein</keyword>
<dbReference type="SUPFAM" id="SSF52172">
    <property type="entry name" value="CheY-like"/>
    <property type="match status" value="1"/>
</dbReference>
<dbReference type="GO" id="GO:0003700">
    <property type="term" value="F:DNA-binding transcription factor activity"/>
    <property type="evidence" value="ECO:0007669"/>
    <property type="project" value="InterPro"/>
</dbReference>
<dbReference type="PROSITE" id="PS00041">
    <property type="entry name" value="HTH_ARAC_FAMILY_1"/>
    <property type="match status" value="1"/>
</dbReference>
<dbReference type="PANTHER" id="PTHR42713:SF3">
    <property type="entry name" value="TRANSCRIPTIONAL REGULATORY PROTEIN HPTR"/>
    <property type="match status" value="1"/>
</dbReference>
<evidence type="ECO:0000256" key="8">
    <source>
        <dbReference type="PROSITE-ProRule" id="PRU00169"/>
    </source>
</evidence>
<dbReference type="SUPFAM" id="SSF46689">
    <property type="entry name" value="Homeodomain-like"/>
    <property type="match status" value="2"/>
</dbReference>
<dbReference type="SMART" id="SM00448">
    <property type="entry name" value="REC"/>
    <property type="match status" value="1"/>
</dbReference>
<keyword evidence="12" id="KW-1185">Reference proteome</keyword>
<dbReference type="PROSITE" id="PS01124">
    <property type="entry name" value="HTH_ARAC_FAMILY_2"/>
    <property type="match status" value="1"/>
</dbReference>
<dbReference type="SMART" id="SM00342">
    <property type="entry name" value="HTH_ARAC"/>
    <property type="match status" value="1"/>
</dbReference>
<dbReference type="CDD" id="cd17536">
    <property type="entry name" value="REC_YesN-like"/>
    <property type="match status" value="1"/>
</dbReference>
<proteinExistence type="predicted"/>
<evidence type="ECO:0000259" key="9">
    <source>
        <dbReference type="PROSITE" id="PS01124"/>
    </source>
</evidence>
<dbReference type="GO" id="GO:0005737">
    <property type="term" value="C:cytoplasm"/>
    <property type="evidence" value="ECO:0007669"/>
    <property type="project" value="UniProtKB-SubCell"/>
</dbReference>
<dbReference type="Proteomes" id="UP000198855">
    <property type="component" value="Unassembled WGS sequence"/>
</dbReference>
<dbReference type="InterPro" id="IPR001789">
    <property type="entry name" value="Sig_transdc_resp-reg_receiver"/>
</dbReference>
<evidence type="ECO:0000256" key="3">
    <source>
        <dbReference type="ARBA" id="ARBA00022553"/>
    </source>
</evidence>
<evidence type="ECO:0000256" key="6">
    <source>
        <dbReference type="ARBA" id="ARBA00023125"/>
    </source>
</evidence>
<evidence type="ECO:0000256" key="2">
    <source>
        <dbReference type="ARBA" id="ARBA00022490"/>
    </source>
</evidence>
<dbReference type="Pfam" id="PF12833">
    <property type="entry name" value="HTH_18"/>
    <property type="match status" value="1"/>
</dbReference>
<evidence type="ECO:0000256" key="1">
    <source>
        <dbReference type="ARBA" id="ARBA00004496"/>
    </source>
</evidence>
<feature type="modified residue" description="4-aspartylphosphate" evidence="8">
    <location>
        <position position="56"/>
    </location>
</feature>
<evidence type="ECO:0000256" key="5">
    <source>
        <dbReference type="ARBA" id="ARBA00023015"/>
    </source>
</evidence>
<protein>
    <submittedName>
        <fullName evidence="11">Two-component system, response regulator YesN</fullName>
    </submittedName>
</protein>
<dbReference type="PROSITE" id="PS50110">
    <property type="entry name" value="RESPONSE_REGULATORY"/>
    <property type="match status" value="1"/>
</dbReference>
<dbReference type="InterPro" id="IPR041522">
    <property type="entry name" value="CdaR_GGDEF"/>
</dbReference>
<dbReference type="Gene3D" id="1.10.10.60">
    <property type="entry name" value="Homeodomain-like"/>
    <property type="match status" value="2"/>
</dbReference>
<keyword evidence="5" id="KW-0805">Transcription regulation</keyword>
<keyword evidence="6" id="KW-0238">DNA-binding</keyword>
<dbReference type="GO" id="GO:0000160">
    <property type="term" value="P:phosphorelay signal transduction system"/>
    <property type="evidence" value="ECO:0007669"/>
    <property type="project" value="UniProtKB-KW"/>
</dbReference>
<dbReference type="Pfam" id="PF00072">
    <property type="entry name" value="Response_reg"/>
    <property type="match status" value="1"/>
</dbReference>
<dbReference type="PANTHER" id="PTHR42713">
    <property type="entry name" value="HISTIDINE KINASE-RELATED"/>
    <property type="match status" value="1"/>
</dbReference>
<comment type="subcellular location">
    <subcellularLocation>
        <location evidence="1">Cytoplasm</location>
    </subcellularLocation>
</comment>
<dbReference type="InterPro" id="IPR018062">
    <property type="entry name" value="HTH_AraC-typ_CS"/>
</dbReference>
<reference evidence="12" key="1">
    <citation type="submission" date="2016-10" db="EMBL/GenBank/DDBJ databases">
        <authorList>
            <person name="Varghese N."/>
            <person name="Submissions S."/>
        </authorList>
    </citation>
    <scope>NUCLEOTIDE SEQUENCE [LARGE SCALE GENOMIC DNA]</scope>
    <source>
        <strain evidence="12">CGMCC 1.10784</strain>
    </source>
</reference>